<feature type="domain" description="HTH iclR-type" evidence="4">
    <location>
        <begin position="7"/>
        <end position="68"/>
    </location>
</feature>
<dbReference type="InterPro" id="IPR050707">
    <property type="entry name" value="HTH_MetabolicPath_Reg"/>
</dbReference>
<evidence type="ECO:0000313" key="6">
    <source>
        <dbReference type="EMBL" id="PAF27943.1"/>
    </source>
</evidence>
<evidence type="ECO:0000259" key="5">
    <source>
        <dbReference type="PROSITE" id="PS51078"/>
    </source>
</evidence>
<feature type="domain" description="IclR-ED" evidence="5">
    <location>
        <begin position="69"/>
        <end position="251"/>
    </location>
</feature>
<dbReference type="PROSITE" id="PS51078">
    <property type="entry name" value="ICLR_ED"/>
    <property type="match status" value="1"/>
</dbReference>
<keyword evidence="1" id="KW-0805">Transcription regulation</keyword>
<dbReference type="Gene3D" id="1.10.10.10">
    <property type="entry name" value="Winged helix-like DNA-binding domain superfamily/Winged helix DNA-binding domain"/>
    <property type="match status" value="1"/>
</dbReference>
<dbReference type="RefSeq" id="WP_095238060.1">
    <property type="nucleotide sequence ID" value="NZ_NPBS01000003.1"/>
</dbReference>
<accession>A0A268S5V2</accession>
<sequence length="260" mass="29161">MEKKYWVPAIGKADNILNLIAYRPNQYRLIDLSNELNINKSSLYSLLNTLETLGWVKKGKDDTYALGMRFGVFSALYSSQFDLIGTFSEEAVSTVNNLDETIQLSILDGVDILYLAKKEGSSPVRVATDPGMKFPAHATAMGKVLLSKYTFNEMKDLYEGRSLEAKTPYTIKTLEELWAQIALLDEQGYIKEYQEAVENFFCIAAPVKNQEDEVIAAVSVTMLTTSWKKKQEEAEREIVDLAKRISLHAGFLKPVGPGPQ</sequence>
<dbReference type="GO" id="GO:0045892">
    <property type="term" value="P:negative regulation of DNA-templated transcription"/>
    <property type="evidence" value="ECO:0007669"/>
    <property type="project" value="UniProtKB-ARBA"/>
</dbReference>
<dbReference type="PANTHER" id="PTHR30136:SF35">
    <property type="entry name" value="HTH-TYPE TRANSCRIPTIONAL REGULATOR RV1719"/>
    <property type="match status" value="1"/>
</dbReference>
<dbReference type="SUPFAM" id="SSF55781">
    <property type="entry name" value="GAF domain-like"/>
    <property type="match status" value="1"/>
</dbReference>
<dbReference type="PROSITE" id="PS51077">
    <property type="entry name" value="HTH_ICLR"/>
    <property type="match status" value="1"/>
</dbReference>
<gene>
    <name evidence="6" type="ORF">CHH61_00805</name>
</gene>
<protein>
    <submittedName>
        <fullName evidence="6">IclR family transcriptional regulator</fullName>
    </submittedName>
</protein>
<dbReference type="GO" id="GO:0003677">
    <property type="term" value="F:DNA binding"/>
    <property type="evidence" value="ECO:0007669"/>
    <property type="project" value="UniProtKB-KW"/>
</dbReference>
<evidence type="ECO:0000313" key="7">
    <source>
        <dbReference type="Proteomes" id="UP000216133"/>
    </source>
</evidence>
<dbReference type="Gene3D" id="3.30.450.40">
    <property type="match status" value="1"/>
</dbReference>
<dbReference type="PANTHER" id="PTHR30136">
    <property type="entry name" value="HELIX-TURN-HELIX TRANSCRIPTIONAL REGULATOR, ICLR FAMILY"/>
    <property type="match status" value="1"/>
</dbReference>
<dbReference type="EMBL" id="NPBS01000003">
    <property type="protein sequence ID" value="PAF27943.1"/>
    <property type="molecule type" value="Genomic_DNA"/>
</dbReference>
<evidence type="ECO:0000256" key="1">
    <source>
        <dbReference type="ARBA" id="ARBA00023015"/>
    </source>
</evidence>
<dbReference type="Pfam" id="PF09339">
    <property type="entry name" value="HTH_IclR"/>
    <property type="match status" value="1"/>
</dbReference>
<dbReference type="InterPro" id="IPR005471">
    <property type="entry name" value="Tscrpt_reg_IclR_N"/>
</dbReference>
<evidence type="ECO:0000256" key="2">
    <source>
        <dbReference type="ARBA" id="ARBA00023125"/>
    </source>
</evidence>
<name>A0A268S5V2_SHOCL</name>
<evidence type="ECO:0000256" key="3">
    <source>
        <dbReference type="ARBA" id="ARBA00023163"/>
    </source>
</evidence>
<dbReference type="InterPro" id="IPR036388">
    <property type="entry name" value="WH-like_DNA-bd_sf"/>
</dbReference>
<proteinExistence type="predicted"/>
<dbReference type="Proteomes" id="UP000216133">
    <property type="component" value="Unassembled WGS sequence"/>
</dbReference>
<evidence type="ECO:0000259" key="4">
    <source>
        <dbReference type="PROSITE" id="PS51077"/>
    </source>
</evidence>
<keyword evidence="2" id="KW-0238">DNA-binding</keyword>
<dbReference type="SUPFAM" id="SSF46785">
    <property type="entry name" value="Winged helix' DNA-binding domain"/>
    <property type="match status" value="1"/>
</dbReference>
<dbReference type="SMART" id="SM00346">
    <property type="entry name" value="HTH_ICLR"/>
    <property type="match status" value="1"/>
</dbReference>
<dbReference type="GO" id="GO:0003700">
    <property type="term" value="F:DNA-binding transcription factor activity"/>
    <property type="evidence" value="ECO:0007669"/>
    <property type="project" value="TreeGrafter"/>
</dbReference>
<organism evidence="6 7">
    <name type="scientific">Shouchella clausii</name>
    <name type="common">Alkalihalobacillus clausii</name>
    <dbReference type="NCBI Taxonomy" id="79880"/>
    <lineage>
        <taxon>Bacteria</taxon>
        <taxon>Bacillati</taxon>
        <taxon>Bacillota</taxon>
        <taxon>Bacilli</taxon>
        <taxon>Bacillales</taxon>
        <taxon>Bacillaceae</taxon>
        <taxon>Shouchella</taxon>
    </lineage>
</organism>
<comment type="caution">
    <text evidence="6">The sequence shown here is derived from an EMBL/GenBank/DDBJ whole genome shotgun (WGS) entry which is preliminary data.</text>
</comment>
<keyword evidence="3" id="KW-0804">Transcription</keyword>
<dbReference type="Pfam" id="PF01614">
    <property type="entry name" value="IclR_C"/>
    <property type="match status" value="1"/>
</dbReference>
<dbReference type="InterPro" id="IPR029016">
    <property type="entry name" value="GAF-like_dom_sf"/>
</dbReference>
<dbReference type="InterPro" id="IPR036390">
    <property type="entry name" value="WH_DNA-bd_sf"/>
</dbReference>
<dbReference type="AlphaFoldDB" id="A0A268S5V2"/>
<dbReference type="InterPro" id="IPR014757">
    <property type="entry name" value="Tscrpt_reg_IclR_C"/>
</dbReference>
<reference evidence="6 7" key="1">
    <citation type="submission" date="2017-07" db="EMBL/GenBank/DDBJ databases">
        <title>Isolation and whole genome analysis of endospore-forming bacteria from heroin.</title>
        <authorList>
            <person name="Kalinowski J."/>
            <person name="Ahrens B."/>
            <person name="Al-Dilaimi A."/>
            <person name="Winkler A."/>
            <person name="Wibberg D."/>
            <person name="Schleenbecker U."/>
            <person name="Ruckert C."/>
            <person name="Wolfel R."/>
            <person name="Grass G."/>
        </authorList>
    </citation>
    <scope>NUCLEOTIDE SEQUENCE [LARGE SCALE GENOMIC DNA]</scope>
    <source>
        <strain evidence="6 7">7523-2</strain>
    </source>
</reference>